<dbReference type="PROSITE" id="PS50887">
    <property type="entry name" value="GGDEF"/>
    <property type="match status" value="1"/>
</dbReference>
<dbReference type="NCBIfam" id="TIGR00254">
    <property type="entry name" value="GGDEF"/>
    <property type="match status" value="1"/>
</dbReference>
<dbReference type="InterPro" id="IPR035919">
    <property type="entry name" value="EAL_sf"/>
</dbReference>
<evidence type="ECO:0000313" key="5">
    <source>
        <dbReference type="EMBL" id="NNG25840.1"/>
    </source>
</evidence>
<dbReference type="SUPFAM" id="SSF52172">
    <property type="entry name" value="CheY-like"/>
    <property type="match status" value="1"/>
</dbReference>
<dbReference type="GO" id="GO:0071111">
    <property type="term" value="F:cyclic-guanylate-specific phosphodiesterase activity"/>
    <property type="evidence" value="ECO:0007669"/>
    <property type="project" value="InterPro"/>
</dbReference>
<comment type="caution">
    <text evidence="5">The sequence shown here is derived from an EMBL/GenBank/DDBJ whole genome shotgun (WGS) entry which is preliminary data.</text>
</comment>
<dbReference type="Gene3D" id="3.20.20.450">
    <property type="entry name" value="EAL domain"/>
    <property type="match status" value="1"/>
</dbReference>
<evidence type="ECO:0000259" key="4">
    <source>
        <dbReference type="PROSITE" id="PS50887"/>
    </source>
</evidence>
<proteinExistence type="predicted"/>
<evidence type="ECO:0000256" key="1">
    <source>
        <dbReference type="PROSITE-ProRule" id="PRU00169"/>
    </source>
</evidence>
<dbReference type="InterPro" id="IPR043128">
    <property type="entry name" value="Rev_trsase/Diguanyl_cyclase"/>
</dbReference>
<dbReference type="Pfam" id="PF11849">
    <property type="entry name" value="DUF3369"/>
    <property type="match status" value="1"/>
</dbReference>
<dbReference type="RefSeq" id="WP_171088623.1">
    <property type="nucleotide sequence ID" value="NZ_JABAIV010000016.1"/>
</dbReference>
<dbReference type="PANTHER" id="PTHR33121">
    <property type="entry name" value="CYCLIC DI-GMP PHOSPHODIESTERASE PDEF"/>
    <property type="match status" value="1"/>
</dbReference>
<dbReference type="Gene3D" id="3.30.70.270">
    <property type="match status" value="1"/>
</dbReference>
<keyword evidence="1" id="KW-0597">Phosphoprotein</keyword>
<dbReference type="PROSITE" id="PS50883">
    <property type="entry name" value="EAL"/>
    <property type="match status" value="1"/>
</dbReference>
<evidence type="ECO:0000259" key="2">
    <source>
        <dbReference type="PROSITE" id="PS50110"/>
    </source>
</evidence>
<dbReference type="SUPFAM" id="SSF141868">
    <property type="entry name" value="EAL domain-like"/>
    <property type="match status" value="1"/>
</dbReference>
<dbReference type="PROSITE" id="PS50110">
    <property type="entry name" value="RESPONSE_REGULATORY"/>
    <property type="match status" value="1"/>
</dbReference>
<dbReference type="SMART" id="SM00267">
    <property type="entry name" value="GGDEF"/>
    <property type="match status" value="1"/>
</dbReference>
<dbReference type="CDD" id="cd01948">
    <property type="entry name" value="EAL"/>
    <property type="match status" value="1"/>
</dbReference>
<accession>A0A7Y2K4C2</accession>
<gene>
    <name evidence="5" type="ORF">HGB41_22925</name>
</gene>
<feature type="domain" description="Response regulatory" evidence="2">
    <location>
        <begin position="53"/>
        <end position="177"/>
    </location>
</feature>
<reference evidence="5 6" key="1">
    <citation type="submission" date="2020-04" db="EMBL/GenBank/DDBJ databases">
        <title>Massilia sp. nov., a cold adapted bacteria isolated from Arctic soil.</title>
        <authorList>
            <person name="Son J."/>
            <person name="Ka J.-O."/>
        </authorList>
    </citation>
    <scope>NUCLEOTIDE SEQUENCE [LARGE SCALE GENOMIC DNA]</scope>
    <source>
        <strain evidence="5 6">ML15P13</strain>
    </source>
</reference>
<dbReference type="InterPro" id="IPR050706">
    <property type="entry name" value="Cyclic-di-GMP_PDE-like"/>
</dbReference>
<dbReference type="PANTHER" id="PTHR33121:SF71">
    <property type="entry name" value="OXYGEN SENSOR PROTEIN DOSP"/>
    <property type="match status" value="1"/>
</dbReference>
<sequence>MPASMTPPGTQTDARDCDDELSFVDEADAPPAAGQFRSGAALPGGPARLPSWRILVVDDDADVHSTTLFALKNVEMQGRPLEFLHAYTAHEARSMLEREADIAVVLLDVVMERPDAGLQLVRQIREELGMDEVRIILRTGQPGYAPELEAIRGYDINDYRTKSELTRTKLYTAVAAAVRSYQQLRAVEASRAGLEHILSAGTQLMALHGVGDVAQGVLRQMASLLGQPPAGVLCVRDSGHARPDVLRVVAAAGEHAHLEGGELSAQREASLAGAVEHCMRERCTLGGDGWLSLHFPGKAGRDFAACIPFGREAGDIERRLLDVFASVVAVGLENVELVTHLNQAAFRDQLTGLPNRTRVVELVDALLAGTERNGTTLALVDLDHFAETNDALGHHFGDLLLAAVGKRLTSRLRSAGNPGLEVARIGGDIFCVLGDAGSVQPAPIQALFREPFHIDGQDVQVSATLGLVRLLEHDGTGADALKDADIALKRAKSQQRAGHFYFSRSMGVEIRERVRMMHALRSGFQRGELFLAYQPQVDLATNAAFGAEALLRWRTEDGRLIGPDRFIPIAEYSGLIVDIGEWVLRQALAELVRLHAAGHCTFTMSVNVSQVQFRHPHFVDMLRRALDDTRAPPEYVELEITESMAMEEPALLVEKLAQVKRTGVSIAIDDFGTGFSSLSHLQRLQVDRLKIDRTFVTEITGSARGSSIAEMVIQLGRNLGLSVIAEGVEDERQAHILRSLGCPLAQGFLFSRPLTPEALVEWLGNQGLIEAA</sequence>
<dbReference type="InterPro" id="IPR001633">
    <property type="entry name" value="EAL_dom"/>
</dbReference>
<dbReference type="Pfam" id="PF00990">
    <property type="entry name" value="GGDEF"/>
    <property type="match status" value="1"/>
</dbReference>
<dbReference type="InterPro" id="IPR000160">
    <property type="entry name" value="GGDEF_dom"/>
</dbReference>
<dbReference type="InterPro" id="IPR001789">
    <property type="entry name" value="Sig_transdc_resp-reg_receiver"/>
</dbReference>
<evidence type="ECO:0000313" key="6">
    <source>
        <dbReference type="Proteomes" id="UP000533905"/>
    </source>
</evidence>
<feature type="modified residue" description="4-aspartylphosphate" evidence="1">
    <location>
        <position position="108"/>
    </location>
</feature>
<dbReference type="SMART" id="SM00448">
    <property type="entry name" value="REC"/>
    <property type="match status" value="1"/>
</dbReference>
<name>A0A7Y2K4C2_9BURK</name>
<dbReference type="Proteomes" id="UP000533905">
    <property type="component" value="Unassembled WGS sequence"/>
</dbReference>
<dbReference type="Pfam" id="PF00563">
    <property type="entry name" value="EAL"/>
    <property type="match status" value="1"/>
</dbReference>
<dbReference type="GO" id="GO:0000160">
    <property type="term" value="P:phosphorelay signal transduction system"/>
    <property type="evidence" value="ECO:0007669"/>
    <property type="project" value="InterPro"/>
</dbReference>
<dbReference type="Gene3D" id="3.40.50.2300">
    <property type="match status" value="1"/>
</dbReference>
<dbReference type="SUPFAM" id="SSF55073">
    <property type="entry name" value="Nucleotide cyclase"/>
    <property type="match status" value="1"/>
</dbReference>
<keyword evidence="6" id="KW-1185">Reference proteome</keyword>
<organism evidence="5 6">
    <name type="scientific">Telluria aromaticivorans</name>
    <dbReference type="NCBI Taxonomy" id="2725995"/>
    <lineage>
        <taxon>Bacteria</taxon>
        <taxon>Pseudomonadati</taxon>
        <taxon>Pseudomonadota</taxon>
        <taxon>Betaproteobacteria</taxon>
        <taxon>Burkholderiales</taxon>
        <taxon>Oxalobacteraceae</taxon>
        <taxon>Telluria group</taxon>
        <taxon>Telluria</taxon>
    </lineage>
</organism>
<dbReference type="AlphaFoldDB" id="A0A7Y2K4C2"/>
<dbReference type="InterPro" id="IPR011006">
    <property type="entry name" value="CheY-like_superfamily"/>
</dbReference>
<feature type="domain" description="EAL" evidence="3">
    <location>
        <begin position="513"/>
        <end position="767"/>
    </location>
</feature>
<dbReference type="InterPro" id="IPR021800">
    <property type="entry name" value="DUF3369"/>
</dbReference>
<dbReference type="CDD" id="cd01949">
    <property type="entry name" value="GGDEF"/>
    <property type="match status" value="1"/>
</dbReference>
<dbReference type="InterPro" id="IPR029787">
    <property type="entry name" value="Nucleotide_cyclase"/>
</dbReference>
<protein>
    <submittedName>
        <fullName evidence="5">EAL domain-containing protein</fullName>
    </submittedName>
</protein>
<feature type="domain" description="GGDEF" evidence="4">
    <location>
        <begin position="373"/>
        <end position="504"/>
    </location>
</feature>
<dbReference type="SMART" id="SM00052">
    <property type="entry name" value="EAL"/>
    <property type="match status" value="1"/>
</dbReference>
<evidence type="ECO:0000259" key="3">
    <source>
        <dbReference type="PROSITE" id="PS50883"/>
    </source>
</evidence>
<dbReference type="EMBL" id="JABAIV010000016">
    <property type="protein sequence ID" value="NNG25840.1"/>
    <property type="molecule type" value="Genomic_DNA"/>
</dbReference>